<reference evidence="1" key="1">
    <citation type="submission" date="2024-12" db="EMBL/GenBank/DDBJ databases">
        <authorList>
            <person name="Wu N."/>
        </authorList>
    </citation>
    <scope>NUCLEOTIDE SEQUENCE</scope>
    <source>
        <strain evidence="1">P15</strain>
    </source>
</reference>
<accession>A0ACC7P218</accession>
<comment type="caution">
    <text evidence="1">The sequence shown here is derived from an EMBL/GenBank/DDBJ whole genome shotgun (WGS) entry which is preliminary data.</text>
</comment>
<sequence>MNHSWYNRLLISYMPIFIIVPSLLLVIFYFGSAELSQKETAKANEVFSRQAVQSLDYSFRAISEMMNREIISNEFEPFFSDTGNPYIAAHNASTRLIQLKLSNPLIDSLYLYRLSDKVVLSHQSISPLEQFSDRGVIDRAVNGPVPTGWSEPRNAGPSPEVSHMVVSLTRSIPLITGEKGLMVVNVSADALRNLLRDMIGNEISFIHLYDANGRFLLGTENGLQAEEGATLIPPNQKQELSRVVSTYTGWQIRSGMVGGSFLQILLKISFIWIIMVILIITVGLGWLVLVSRRNYKPVATMMQRISSMTGKLLPSPAQKTGNDEFSYIESTLSEIIQASDEYRKQQKEDIIYKRRHFFHELLEGSRTVTRDEWRLELPKYGLEPDFRQLAVGLLEIDRFTDFSQAYTHKSQELLRYALVNALGELCHKRSLAVWPDWLSNGQMGMLFLITDTTQGPDLDKTIMEVGQELIVWVEANLTFTVTMSSGGFVAEVSDIYRSYDDAMEAMKYKSVLGRGRFIGQKDIGVKSDAELYKGLQTIRSLAQTYRLGDPQWEEQFEALFGDLKTGLLSRDELMNIMNYLVYHLFREMMELPQEMQEIWRQEAAPGLNDALERFETMEELHADFKKLLEDNARKLRMLRQSKSNHSVIQEVKRYIEEHYSDPNMSLSLIGEQFQISTSYLSRLFKDEFGENFVDYLAQVRIGHAQQLLKETRETIHEVASRVGYTNYISFNRAFKKVTSTTPGEYRSQEGA</sequence>
<evidence type="ECO:0000313" key="1">
    <source>
        <dbReference type="EMBL" id="MFM9331038.1"/>
    </source>
</evidence>
<name>A0ACC7P218_9BACL</name>
<dbReference type="Proteomes" id="UP001631969">
    <property type="component" value="Unassembled WGS sequence"/>
</dbReference>
<proteinExistence type="predicted"/>
<gene>
    <name evidence="1" type="ORF">ACI1P1_22350</name>
</gene>
<organism evidence="1 2">
    <name type="scientific">Paenibacillus mesotrionivorans</name>
    <dbReference type="NCBI Taxonomy" id="3160968"/>
    <lineage>
        <taxon>Bacteria</taxon>
        <taxon>Bacillati</taxon>
        <taxon>Bacillota</taxon>
        <taxon>Bacilli</taxon>
        <taxon>Bacillales</taxon>
        <taxon>Paenibacillaceae</taxon>
        <taxon>Paenibacillus</taxon>
    </lineage>
</organism>
<keyword evidence="2" id="KW-1185">Reference proteome</keyword>
<protein>
    <submittedName>
        <fullName evidence="1">AraC family transcriptional regulator</fullName>
    </submittedName>
</protein>
<evidence type="ECO:0000313" key="2">
    <source>
        <dbReference type="Proteomes" id="UP001631969"/>
    </source>
</evidence>
<dbReference type="EMBL" id="JBJURJ010000016">
    <property type="protein sequence ID" value="MFM9331038.1"/>
    <property type="molecule type" value="Genomic_DNA"/>
</dbReference>